<comment type="caution">
    <text evidence="3">The sequence shown here is derived from an EMBL/GenBank/DDBJ whole genome shotgun (WGS) entry which is preliminary data.</text>
</comment>
<evidence type="ECO:0000256" key="2">
    <source>
        <dbReference type="SAM" id="Phobius"/>
    </source>
</evidence>
<keyword evidence="4" id="KW-1185">Reference proteome</keyword>
<protein>
    <submittedName>
        <fullName evidence="3">Uncharacterized protein</fullName>
    </submittedName>
</protein>
<accession>A0A226DZR5</accession>
<keyword evidence="2" id="KW-0812">Transmembrane</keyword>
<name>A0A226DZR5_FOLCA</name>
<feature type="compositionally biased region" description="Basic residues" evidence="1">
    <location>
        <begin position="326"/>
        <end position="347"/>
    </location>
</feature>
<feature type="transmembrane region" description="Helical" evidence="2">
    <location>
        <begin position="12"/>
        <end position="40"/>
    </location>
</feature>
<feature type="transmembrane region" description="Helical" evidence="2">
    <location>
        <begin position="112"/>
        <end position="133"/>
    </location>
</feature>
<organism evidence="3 4">
    <name type="scientific">Folsomia candida</name>
    <name type="common">Springtail</name>
    <dbReference type="NCBI Taxonomy" id="158441"/>
    <lineage>
        <taxon>Eukaryota</taxon>
        <taxon>Metazoa</taxon>
        <taxon>Ecdysozoa</taxon>
        <taxon>Arthropoda</taxon>
        <taxon>Hexapoda</taxon>
        <taxon>Collembola</taxon>
        <taxon>Entomobryomorpha</taxon>
        <taxon>Isotomoidea</taxon>
        <taxon>Isotomidae</taxon>
        <taxon>Proisotominae</taxon>
        <taxon>Folsomia</taxon>
    </lineage>
</organism>
<reference evidence="3 4" key="1">
    <citation type="submission" date="2015-12" db="EMBL/GenBank/DDBJ databases">
        <title>The genome of Folsomia candida.</title>
        <authorList>
            <person name="Faddeeva A."/>
            <person name="Derks M.F."/>
            <person name="Anvar Y."/>
            <person name="Smit S."/>
            <person name="Van Straalen N."/>
            <person name="Roelofs D."/>
        </authorList>
    </citation>
    <scope>NUCLEOTIDE SEQUENCE [LARGE SCALE GENOMIC DNA]</scope>
    <source>
        <strain evidence="3 4">VU population</strain>
        <tissue evidence="3">Whole body</tissue>
    </source>
</reference>
<feature type="transmembrane region" description="Helical" evidence="2">
    <location>
        <begin position="249"/>
        <end position="270"/>
    </location>
</feature>
<keyword evidence="2" id="KW-0472">Membrane</keyword>
<feature type="transmembrane region" description="Helical" evidence="2">
    <location>
        <begin position="488"/>
        <end position="512"/>
    </location>
</feature>
<proteinExistence type="predicted"/>
<feature type="compositionally biased region" description="Polar residues" evidence="1">
    <location>
        <begin position="425"/>
        <end position="444"/>
    </location>
</feature>
<feature type="compositionally biased region" description="Acidic residues" evidence="1">
    <location>
        <begin position="455"/>
        <end position="467"/>
    </location>
</feature>
<dbReference type="AlphaFoldDB" id="A0A226DZR5"/>
<keyword evidence="2" id="KW-1133">Transmembrane helix</keyword>
<feature type="transmembrane region" description="Helical" evidence="2">
    <location>
        <begin position="52"/>
        <end position="76"/>
    </location>
</feature>
<evidence type="ECO:0000256" key="1">
    <source>
        <dbReference type="SAM" id="MobiDB-lite"/>
    </source>
</evidence>
<evidence type="ECO:0000313" key="4">
    <source>
        <dbReference type="Proteomes" id="UP000198287"/>
    </source>
</evidence>
<feature type="region of interest" description="Disordered" evidence="1">
    <location>
        <begin position="286"/>
        <end position="467"/>
    </location>
</feature>
<feature type="transmembrane region" description="Helical" evidence="2">
    <location>
        <begin position="223"/>
        <end position="243"/>
    </location>
</feature>
<sequence length="548" mass="62067">MHLIFRYGLPPGSALVLVAVLQVVNLLFNTCVDWVAVLAIKEMGYDFRAWEEYTWLVLILLEILTTVIFLVYGVVLKGNKSWLIYWMGTYTGFLAISIFIELFYIDWSFKEISPALTTLYLILMMTAMYAYAINLGVNCLPYFNTISDLEPIGKGWTFIVDFYKSHVKEASALVLMFEIVSDDKDIALLIEETALRYIRIALAAIGFYIVYKEKKYWMFRFCFCYLLTIAISTGIFVYLLFMWRSDHVLLTLVYFFILLINIVYRLWYIASIRQIMKSKSKKKLHHKKKLHQDELDPTSTVDLNTEHSDTSRSPSEEPTSDPGKPSTKRHPVGKKHHKKGSKKKKKLGSLETSDQPQNDLETPNNLTLDDKPSTLALPPHNKGLKTSKLDLRRVSPEEVLINMEPSNTRLGVPGTKANAEGTGGTSAKTNATQGGETGKPTVSVTEDDTSPKVEDSDEDDDDSDDGSDVYEYLEVHHEAPFIPKKKQLILWTGIWTLLFAMFAIFFTIGWYLSYGWGPPPSARGIGAHKSPSTTKAPTTKGKHKHTGH</sequence>
<feature type="compositionally biased region" description="Low complexity" evidence="1">
    <location>
        <begin position="529"/>
        <end position="539"/>
    </location>
</feature>
<feature type="compositionally biased region" description="Basic and acidic residues" evidence="1">
    <location>
        <begin position="387"/>
        <end position="396"/>
    </location>
</feature>
<feature type="region of interest" description="Disordered" evidence="1">
    <location>
        <begin position="525"/>
        <end position="548"/>
    </location>
</feature>
<gene>
    <name evidence="3" type="ORF">Fcan01_14905</name>
</gene>
<feature type="transmembrane region" description="Helical" evidence="2">
    <location>
        <begin position="82"/>
        <end position="105"/>
    </location>
</feature>
<evidence type="ECO:0000313" key="3">
    <source>
        <dbReference type="EMBL" id="OXA50294.1"/>
    </source>
</evidence>
<dbReference type="Proteomes" id="UP000198287">
    <property type="component" value="Unassembled WGS sequence"/>
</dbReference>
<feature type="compositionally biased region" description="Polar residues" evidence="1">
    <location>
        <begin position="351"/>
        <end position="367"/>
    </location>
</feature>
<dbReference type="EMBL" id="LNIX01000009">
    <property type="protein sequence ID" value="OXA50294.1"/>
    <property type="molecule type" value="Genomic_DNA"/>
</dbReference>